<dbReference type="InterPro" id="IPR015421">
    <property type="entry name" value="PyrdxlP-dep_Trfase_major"/>
</dbReference>
<dbReference type="Proteomes" id="UP001280581">
    <property type="component" value="Unassembled WGS sequence"/>
</dbReference>
<dbReference type="Pfam" id="PF00155">
    <property type="entry name" value="Aminotran_1_2"/>
    <property type="match status" value="1"/>
</dbReference>
<dbReference type="GO" id="GO:0030170">
    <property type="term" value="F:pyridoxal phosphate binding"/>
    <property type="evidence" value="ECO:0007669"/>
    <property type="project" value="InterPro"/>
</dbReference>
<dbReference type="InterPro" id="IPR004839">
    <property type="entry name" value="Aminotransferase_I/II_large"/>
</dbReference>
<dbReference type="FunFam" id="3.40.640.10:FF:000080">
    <property type="entry name" value="Aminotransferase, putative"/>
    <property type="match status" value="1"/>
</dbReference>
<feature type="domain" description="Aminotransferase class I/classII large" evidence="2">
    <location>
        <begin position="9"/>
        <end position="386"/>
    </location>
</feature>
<protein>
    <recommendedName>
        <fullName evidence="2">Aminotransferase class I/classII large domain-containing protein</fullName>
    </recommendedName>
</protein>
<comment type="caution">
    <text evidence="3">The sequence shown here is derived from an EMBL/GenBank/DDBJ whole genome shotgun (WGS) entry which is preliminary data.</text>
</comment>
<dbReference type="InterPro" id="IPR015424">
    <property type="entry name" value="PyrdxlP-dep_Trfase"/>
</dbReference>
<dbReference type="AlphaFoldDB" id="A0AAN6RH19"/>
<feature type="compositionally biased region" description="Basic and acidic residues" evidence="1">
    <location>
        <begin position="411"/>
        <end position="421"/>
    </location>
</feature>
<evidence type="ECO:0000313" key="3">
    <source>
        <dbReference type="EMBL" id="KAK3209106.1"/>
    </source>
</evidence>
<accession>A0AAN6RH19</accession>
<name>A0AAN6RH19_9PLEO</name>
<feature type="region of interest" description="Disordered" evidence="1">
    <location>
        <begin position="397"/>
        <end position="421"/>
    </location>
</feature>
<proteinExistence type="predicted"/>
<dbReference type="PANTHER" id="PTHR42858:SF1">
    <property type="entry name" value="LD15494P"/>
    <property type="match status" value="1"/>
</dbReference>
<dbReference type="GO" id="GO:0047536">
    <property type="term" value="F:2-aminoadipate transaminase activity"/>
    <property type="evidence" value="ECO:0007669"/>
    <property type="project" value="TreeGrafter"/>
</dbReference>
<gene>
    <name evidence="3" type="ORF">GRF29_69g822403</name>
</gene>
<evidence type="ECO:0000259" key="2">
    <source>
        <dbReference type="Pfam" id="PF00155"/>
    </source>
</evidence>
<reference evidence="3 4" key="1">
    <citation type="submission" date="2021-02" db="EMBL/GenBank/DDBJ databases">
        <title>Genome assembly of Pseudopithomyces chartarum.</title>
        <authorList>
            <person name="Jauregui R."/>
            <person name="Singh J."/>
            <person name="Voisey C."/>
        </authorList>
    </citation>
    <scope>NUCLEOTIDE SEQUENCE [LARGE SCALE GENOMIC DNA]</scope>
    <source>
        <strain evidence="3 4">AGR01</strain>
    </source>
</reference>
<sequence length="421" mass="46952">MTALNFSEVLRQSLASWLTTFYQPKDLISEERLSVTGGASQNLACILQVFTDPVYTDVWIVAPAYMLAFRIFQDSALKLRAVPEDEQGIDIEYLRAQIQESEAKAQAASSRSKPIKQARPWGKYYRHVIYAVPTFSNPSFKTMTLKRREELVRLAREYDALIITDDVYDFLQWPADLSTKDLSLDKAILPRIVDIDRYLDGGAEREGADGFGNAASNGSFSKIAGPGLRTGWCEGTPKLAFGVSQAGSSRSGGAPSQLVATFLAEMIASGELQRHVYDTLQPSYGRRYQKMALAIQRELVPLGARMPQTDRRVVGGYFIWVTLPPGLKSVAVVQRAQEEENVVVAQGEIFEVPGDTEHAGTRFDNDIRLCFAWEDEELLAEGIERLARVIRALQEEQQAGDAQPARRSPHHAAETKAKDFW</sequence>
<dbReference type="Gene3D" id="3.90.1150.10">
    <property type="entry name" value="Aspartate Aminotransferase, domain 1"/>
    <property type="match status" value="1"/>
</dbReference>
<evidence type="ECO:0000256" key="1">
    <source>
        <dbReference type="SAM" id="MobiDB-lite"/>
    </source>
</evidence>
<dbReference type="CDD" id="cd00609">
    <property type="entry name" value="AAT_like"/>
    <property type="match status" value="1"/>
</dbReference>
<dbReference type="PANTHER" id="PTHR42858">
    <property type="entry name" value="AMINOTRANSFERASE"/>
    <property type="match status" value="1"/>
</dbReference>
<dbReference type="Gene3D" id="3.40.640.10">
    <property type="entry name" value="Type I PLP-dependent aspartate aminotransferase-like (Major domain)"/>
    <property type="match status" value="1"/>
</dbReference>
<keyword evidence="4" id="KW-1185">Reference proteome</keyword>
<dbReference type="SUPFAM" id="SSF53383">
    <property type="entry name" value="PLP-dependent transferases"/>
    <property type="match status" value="1"/>
</dbReference>
<dbReference type="InterPro" id="IPR015422">
    <property type="entry name" value="PyrdxlP-dep_Trfase_small"/>
</dbReference>
<evidence type="ECO:0000313" key="4">
    <source>
        <dbReference type="Proteomes" id="UP001280581"/>
    </source>
</evidence>
<dbReference type="EMBL" id="WVTA01000006">
    <property type="protein sequence ID" value="KAK3209106.1"/>
    <property type="molecule type" value="Genomic_DNA"/>
</dbReference>
<organism evidence="3 4">
    <name type="scientific">Pseudopithomyces chartarum</name>
    <dbReference type="NCBI Taxonomy" id="1892770"/>
    <lineage>
        <taxon>Eukaryota</taxon>
        <taxon>Fungi</taxon>
        <taxon>Dikarya</taxon>
        <taxon>Ascomycota</taxon>
        <taxon>Pezizomycotina</taxon>
        <taxon>Dothideomycetes</taxon>
        <taxon>Pleosporomycetidae</taxon>
        <taxon>Pleosporales</taxon>
        <taxon>Massarineae</taxon>
        <taxon>Didymosphaeriaceae</taxon>
        <taxon>Pseudopithomyces</taxon>
    </lineage>
</organism>